<keyword evidence="4" id="KW-0288">FMN</keyword>
<dbReference type="Proteomes" id="UP000789595">
    <property type="component" value="Unassembled WGS sequence"/>
</dbReference>
<dbReference type="OrthoDB" id="1856718at2759"/>
<feature type="chain" id="PRO_5035207370" description="NADPH--hemoprotein reductase" evidence="9">
    <location>
        <begin position="25"/>
        <end position="610"/>
    </location>
</feature>
<dbReference type="PRINTS" id="PR00369">
    <property type="entry name" value="FLAVODOXIN"/>
</dbReference>
<keyword evidence="3" id="KW-0285">Flavoprotein</keyword>
<evidence type="ECO:0000313" key="13">
    <source>
        <dbReference type="Proteomes" id="UP000789595"/>
    </source>
</evidence>
<evidence type="ECO:0000256" key="2">
    <source>
        <dbReference type="ARBA" id="ARBA00001974"/>
    </source>
</evidence>
<gene>
    <name evidence="12" type="ORF">PECAL_5P02640</name>
</gene>
<evidence type="ECO:0000256" key="8">
    <source>
        <dbReference type="ARBA" id="ARBA00023797"/>
    </source>
</evidence>
<dbReference type="Gene3D" id="2.40.30.10">
    <property type="entry name" value="Translation factors"/>
    <property type="match status" value="1"/>
</dbReference>
<dbReference type="PANTHER" id="PTHR19384:SF17">
    <property type="entry name" value="NADPH--CYTOCHROME P450 REDUCTASE"/>
    <property type="match status" value="1"/>
</dbReference>
<evidence type="ECO:0000313" key="12">
    <source>
        <dbReference type="EMBL" id="CAH0375725.1"/>
    </source>
</evidence>
<evidence type="ECO:0000256" key="5">
    <source>
        <dbReference type="ARBA" id="ARBA00022827"/>
    </source>
</evidence>
<dbReference type="Pfam" id="PF00175">
    <property type="entry name" value="NAD_binding_1"/>
    <property type="match status" value="1"/>
</dbReference>
<evidence type="ECO:0000259" key="10">
    <source>
        <dbReference type="PROSITE" id="PS50902"/>
    </source>
</evidence>
<dbReference type="SUPFAM" id="SSF52343">
    <property type="entry name" value="Ferredoxin reductase-like, C-terminal NADP-linked domain"/>
    <property type="match status" value="1"/>
</dbReference>
<feature type="signal peptide" evidence="9">
    <location>
        <begin position="1"/>
        <end position="24"/>
    </location>
</feature>
<dbReference type="InterPro" id="IPR023173">
    <property type="entry name" value="NADPH_Cyt_P450_Rdtase_alpha"/>
</dbReference>
<dbReference type="GO" id="GO:0050660">
    <property type="term" value="F:flavin adenine dinucleotide binding"/>
    <property type="evidence" value="ECO:0007669"/>
    <property type="project" value="TreeGrafter"/>
</dbReference>
<dbReference type="InterPro" id="IPR001433">
    <property type="entry name" value="OxRdtase_FAD/NAD-bd"/>
</dbReference>
<comment type="caution">
    <text evidence="12">The sequence shown here is derived from an EMBL/GenBank/DDBJ whole genome shotgun (WGS) entry which is preliminary data.</text>
</comment>
<dbReference type="InterPro" id="IPR017927">
    <property type="entry name" value="FAD-bd_FR_type"/>
</dbReference>
<dbReference type="InterPro" id="IPR039261">
    <property type="entry name" value="FNR_nucleotide-bd"/>
</dbReference>
<evidence type="ECO:0000256" key="4">
    <source>
        <dbReference type="ARBA" id="ARBA00022643"/>
    </source>
</evidence>
<evidence type="ECO:0000256" key="9">
    <source>
        <dbReference type="SAM" id="SignalP"/>
    </source>
</evidence>
<dbReference type="GO" id="GO:0005829">
    <property type="term" value="C:cytosol"/>
    <property type="evidence" value="ECO:0007669"/>
    <property type="project" value="TreeGrafter"/>
</dbReference>
<proteinExistence type="predicted"/>
<comment type="cofactor">
    <cofactor evidence="2">
        <name>FAD</name>
        <dbReference type="ChEBI" id="CHEBI:57692"/>
    </cofactor>
</comment>
<feature type="domain" description="Flavodoxin-like" evidence="10">
    <location>
        <begin position="46"/>
        <end position="186"/>
    </location>
</feature>
<dbReference type="SUPFAM" id="SSF52218">
    <property type="entry name" value="Flavoproteins"/>
    <property type="match status" value="1"/>
</dbReference>
<dbReference type="EC" id="1.6.2.4" evidence="8"/>
<dbReference type="Pfam" id="PF00667">
    <property type="entry name" value="FAD_binding_1"/>
    <property type="match status" value="1"/>
</dbReference>
<evidence type="ECO:0000256" key="6">
    <source>
        <dbReference type="ARBA" id="ARBA00022857"/>
    </source>
</evidence>
<sequence>MELTHVFGLASIVFLLAAIYVLRSGDKDEQPVIKKRVKREAPNGRVHIYFGSQTGTAEGYAKTIADEANRRGFDAEVIDLEDFDDDHMTAPLQLFAMATYGEGEPTDNAHQFVDWLKASKDSGILDGKRFAVFGLGNRQYQHFNSMGKLTDKYLEKAGAERVLEVGLGDDDADLEADFDQWRENLWSTLGVVEESGDVQASLRVVYGTTPTKPLQSSTQFYGSKATFTVTAKRELRTPKDGGSTIHVEFATEAPYETADNLSILPRNCSEDVSMVVDALRLGGSKQFSLDTDEDRVPFPSPVAIHDALAQYCDLTAFPKRGTVAALVRAAIQAGASPSDAPPSIDQKDVFGKWAKDAPTLARAVAKLKPLFSSVEDTTSVFATLLEKGPRLQPRAYTICSSSKADAELHVVCAIAELPHKQRGVCSAYLADLQVGDVVRGVVKPSAFRAPITKAPVVLIGPGTGIAPFRAVLRERAAALKGNGASGAPWGPARVSSAILYFGCKRRDEDHLYRDEMSDWDCTLHLAYSREQKHKVYVQDLMRKKNNSEALASAIIDGGGSVYVCGGTSMGSAVLEAVKDALEARLKDRAQAEKYVQSMHDGGRYVQELWS</sequence>
<dbReference type="InterPro" id="IPR017938">
    <property type="entry name" value="Riboflavin_synthase-like_b-brl"/>
</dbReference>
<name>A0A8J2SRU6_9STRA</name>
<dbReference type="Gene3D" id="3.40.50.360">
    <property type="match status" value="1"/>
</dbReference>
<accession>A0A8J2SRU6</accession>
<dbReference type="SUPFAM" id="SSF63380">
    <property type="entry name" value="Riboflavin synthase domain-like"/>
    <property type="match status" value="1"/>
</dbReference>
<dbReference type="PRINTS" id="PR00371">
    <property type="entry name" value="FPNCR"/>
</dbReference>
<dbReference type="Gene3D" id="1.20.990.10">
    <property type="entry name" value="NADPH-cytochrome p450 Reductase, Chain A, domain 3"/>
    <property type="match status" value="1"/>
</dbReference>
<evidence type="ECO:0000256" key="3">
    <source>
        <dbReference type="ARBA" id="ARBA00022630"/>
    </source>
</evidence>
<dbReference type="AlphaFoldDB" id="A0A8J2SRU6"/>
<dbReference type="EMBL" id="CAKKNE010000005">
    <property type="protein sequence ID" value="CAH0375725.1"/>
    <property type="molecule type" value="Genomic_DNA"/>
</dbReference>
<protein>
    <recommendedName>
        <fullName evidence="8">NADPH--hemoprotein reductase</fullName>
        <ecNumber evidence="8">1.6.2.4</ecNumber>
    </recommendedName>
</protein>
<dbReference type="Gene3D" id="3.40.50.80">
    <property type="entry name" value="Nucleotide-binding domain of ferredoxin-NADP reductase (FNR) module"/>
    <property type="match status" value="1"/>
</dbReference>
<evidence type="ECO:0000256" key="7">
    <source>
        <dbReference type="ARBA" id="ARBA00023002"/>
    </source>
</evidence>
<dbReference type="PROSITE" id="PS50902">
    <property type="entry name" value="FLAVODOXIN_LIKE"/>
    <property type="match status" value="1"/>
</dbReference>
<dbReference type="Pfam" id="PF00258">
    <property type="entry name" value="Flavodoxin_1"/>
    <property type="match status" value="1"/>
</dbReference>
<evidence type="ECO:0000256" key="1">
    <source>
        <dbReference type="ARBA" id="ARBA00001917"/>
    </source>
</evidence>
<dbReference type="InterPro" id="IPR001094">
    <property type="entry name" value="Flavdoxin-like"/>
</dbReference>
<dbReference type="InterPro" id="IPR008254">
    <property type="entry name" value="Flavodoxin/NO_synth"/>
</dbReference>
<keyword evidence="7" id="KW-0560">Oxidoreductase</keyword>
<dbReference type="GO" id="GO:0010181">
    <property type="term" value="F:FMN binding"/>
    <property type="evidence" value="ECO:0007669"/>
    <property type="project" value="InterPro"/>
</dbReference>
<dbReference type="PROSITE" id="PS51384">
    <property type="entry name" value="FAD_FR"/>
    <property type="match status" value="1"/>
</dbReference>
<evidence type="ECO:0000259" key="11">
    <source>
        <dbReference type="PROSITE" id="PS51384"/>
    </source>
</evidence>
<feature type="domain" description="FAD-binding FR-type" evidence="11">
    <location>
        <begin position="222"/>
        <end position="468"/>
    </location>
</feature>
<keyword evidence="13" id="KW-1185">Reference proteome</keyword>
<reference evidence="12" key="1">
    <citation type="submission" date="2021-11" db="EMBL/GenBank/DDBJ databases">
        <authorList>
            <consortium name="Genoscope - CEA"/>
            <person name="William W."/>
        </authorList>
    </citation>
    <scope>NUCLEOTIDE SEQUENCE</scope>
</reference>
<dbReference type="InterPro" id="IPR001709">
    <property type="entry name" value="Flavoprot_Pyr_Nucl_cyt_Rdtase"/>
</dbReference>
<keyword evidence="6" id="KW-0521">NADP</keyword>
<organism evidence="12 13">
    <name type="scientific">Pelagomonas calceolata</name>
    <dbReference type="NCBI Taxonomy" id="35677"/>
    <lineage>
        <taxon>Eukaryota</taxon>
        <taxon>Sar</taxon>
        <taxon>Stramenopiles</taxon>
        <taxon>Ochrophyta</taxon>
        <taxon>Pelagophyceae</taxon>
        <taxon>Pelagomonadales</taxon>
        <taxon>Pelagomonadaceae</taxon>
        <taxon>Pelagomonas</taxon>
    </lineage>
</organism>
<keyword evidence="5" id="KW-0274">FAD</keyword>
<dbReference type="PANTHER" id="PTHR19384">
    <property type="entry name" value="NITRIC OXIDE SYNTHASE-RELATED"/>
    <property type="match status" value="1"/>
</dbReference>
<dbReference type="GO" id="GO:0003958">
    <property type="term" value="F:NADPH-hemoprotein reductase activity"/>
    <property type="evidence" value="ECO:0007669"/>
    <property type="project" value="UniProtKB-EC"/>
</dbReference>
<dbReference type="InterPro" id="IPR003097">
    <property type="entry name" value="CysJ-like_FAD-binding"/>
</dbReference>
<comment type="cofactor">
    <cofactor evidence="1">
        <name>FMN</name>
        <dbReference type="ChEBI" id="CHEBI:58210"/>
    </cofactor>
</comment>
<dbReference type="InterPro" id="IPR029039">
    <property type="entry name" value="Flavoprotein-like_sf"/>
</dbReference>
<keyword evidence="9" id="KW-0732">Signal</keyword>